<gene>
    <name evidence="4" type="ORF">TSUD_402360</name>
</gene>
<evidence type="ECO:0000256" key="2">
    <source>
        <dbReference type="SAM" id="MobiDB-lite"/>
    </source>
</evidence>
<dbReference type="Pfam" id="PF14111">
    <property type="entry name" value="DUF4283"/>
    <property type="match status" value="1"/>
</dbReference>
<dbReference type="InterPro" id="IPR040256">
    <property type="entry name" value="At4g02000-like"/>
</dbReference>
<dbReference type="Proteomes" id="UP000242715">
    <property type="component" value="Unassembled WGS sequence"/>
</dbReference>
<dbReference type="PANTHER" id="PTHR31286:SF171">
    <property type="entry name" value="CCHC-TYPE DOMAIN-CONTAINING PROTEIN"/>
    <property type="match status" value="1"/>
</dbReference>
<dbReference type="InterPro" id="IPR025836">
    <property type="entry name" value="Zn_knuckle_CX2CX4HX4C"/>
</dbReference>
<reference evidence="5" key="1">
    <citation type="journal article" date="2017" name="Front. Plant Sci.">
        <title>Climate Clever Clovers: New Paradigm to Reduce the Environmental Footprint of Ruminants by Breeding Low Methanogenic Forages Utilizing Haplotype Variation.</title>
        <authorList>
            <person name="Kaur P."/>
            <person name="Appels R."/>
            <person name="Bayer P.E."/>
            <person name="Keeble-Gagnere G."/>
            <person name="Wang J."/>
            <person name="Hirakawa H."/>
            <person name="Shirasawa K."/>
            <person name="Vercoe P."/>
            <person name="Stefanova K."/>
            <person name="Durmic Z."/>
            <person name="Nichols P."/>
            <person name="Revell C."/>
            <person name="Isobe S.N."/>
            <person name="Edwards D."/>
            <person name="Erskine W."/>
        </authorList>
    </citation>
    <scope>NUCLEOTIDE SEQUENCE [LARGE SCALE GENOMIC DNA]</scope>
    <source>
        <strain evidence="5">cv. Daliak</strain>
    </source>
</reference>
<feature type="region of interest" description="Disordered" evidence="2">
    <location>
        <begin position="277"/>
        <end position="314"/>
    </location>
</feature>
<feature type="compositionally biased region" description="Basic and acidic residues" evidence="2">
    <location>
        <begin position="280"/>
        <end position="292"/>
    </location>
</feature>
<name>A0A2Z6PA16_TRISU</name>
<organism evidence="4 5">
    <name type="scientific">Trifolium subterraneum</name>
    <name type="common">Subterranean clover</name>
    <dbReference type="NCBI Taxonomy" id="3900"/>
    <lineage>
        <taxon>Eukaryota</taxon>
        <taxon>Viridiplantae</taxon>
        <taxon>Streptophyta</taxon>
        <taxon>Embryophyta</taxon>
        <taxon>Tracheophyta</taxon>
        <taxon>Spermatophyta</taxon>
        <taxon>Magnoliopsida</taxon>
        <taxon>eudicotyledons</taxon>
        <taxon>Gunneridae</taxon>
        <taxon>Pentapetalae</taxon>
        <taxon>rosids</taxon>
        <taxon>fabids</taxon>
        <taxon>Fabales</taxon>
        <taxon>Fabaceae</taxon>
        <taxon>Papilionoideae</taxon>
        <taxon>50 kb inversion clade</taxon>
        <taxon>NPAAA clade</taxon>
        <taxon>Hologalegina</taxon>
        <taxon>IRL clade</taxon>
        <taxon>Trifolieae</taxon>
        <taxon>Trifolium</taxon>
    </lineage>
</organism>
<evidence type="ECO:0000313" key="4">
    <source>
        <dbReference type="EMBL" id="GAU46480.1"/>
    </source>
</evidence>
<keyword evidence="1" id="KW-0863">Zinc-finger</keyword>
<dbReference type="OrthoDB" id="1096772at2759"/>
<evidence type="ECO:0000256" key="1">
    <source>
        <dbReference type="PROSITE-ProRule" id="PRU00047"/>
    </source>
</evidence>
<dbReference type="GO" id="GO:0008270">
    <property type="term" value="F:zinc ion binding"/>
    <property type="evidence" value="ECO:0007669"/>
    <property type="project" value="UniProtKB-KW"/>
</dbReference>
<dbReference type="Pfam" id="PF14392">
    <property type="entry name" value="zf-CCHC_4"/>
    <property type="match status" value="1"/>
</dbReference>
<proteinExistence type="predicted"/>
<dbReference type="PANTHER" id="PTHR31286">
    <property type="entry name" value="GLYCINE-RICH CELL WALL STRUCTURAL PROTEIN 1.8-LIKE"/>
    <property type="match status" value="1"/>
</dbReference>
<feature type="region of interest" description="Disordered" evidence="2">
    <location>
        <begin position="1"/>
        <end position="25"/>
    </location>
</feature>
<feature type="domain" description="CCHC-type" evidence="3">
    <location>
        <begin position="255"/>
        <end position="268"/>
    </location>
</feature>
<sequence length="387" mass="43983">MDFTFTTLRQPSPPQKPPDDQNLDNAKSDKGIAKVSFRDKVLGTQNFTARERVDLIANKMAQIELVQGNRLMPMLHVEKQIMEDLSVPWKDALVVKLLGKNLGYNGMKNKLENIWKLMGGIELMDVGSAFYMVKFDGEEDKNKVINGGPWMIYDHYLTVRQWTPSFNASTAKIDKTMVWIRIPSLNLVFYDESVLWALASMVGNPIKVDLQTLRVARGRFARMCVEVDLTKPVVSRVGINGEWYQVQYEGLHIICTQCGCYGHLMKDCAPPTKKSVVVQKDSENIEPSKKTSEPIAKTGEPETETSKSGGQLQQHTKFGFNSEEDYVQMKNNMLNEDMDPQTGPNQKAEVMEKDMDPWLLTVVYASPREHERSDSWHQIQNLSTTIT</sequence>
<dbReference type="InterPro" id="IPR025558">
    <property type="entry name" value="DUF4283"/>
</dbReference>
<feature type="non-terminal residue" evidence="4">
    <location>
        <position position="387"/>
    </location>
</feature>
<keyword evidence="5" id="KW-1185">Reference proteome</keyword>
<dbReference type="GO" id="GO:0003676">
    <property type="term" value="F:nucleic acid binding"/>
    <property type="evidence" value="ECO:0007669"/>
    <property type="project" value="InterPro"/>
</dbReference>
<evidence type="ECO:0000313" key="5">
    <source>
        <dbReference type="Proteomes" id="UP000242715"/>
    </source>
</evidence>
<accession>A0A2Z6PA16</accession>
<dbReference type="AlphaFoldDB" id="A0A2Z6PA16"/>
<dbReference type="PROSITE" id="PS50158">
    <property type="entry name" value="ZF_CCHC"/>
    <property type="match status" value="1"/>
</dbReference>
<protein>
    <recommendedName>
        <fullName evidence="3">CCHC-type domain-containing protein</fullName>
    </recommendedName>
</protein>
<dbReference type="EMBL" id="DF974218">
    <property type="protein sequence ID" value="GAU46480.1"/>
    <property type="molecule type" value="Genomic_DNA"/>
</dbReference>
<evidence type="ECO:0000259" key="3">
    <source>
        <dbReference type="PROSITE" id="PS50158"/>
    </source>
</evidence>
<dbReference type="InterPro" id="IPR001878">
    <property type="entry name" value="Znf_CCHC"/>
</dbReference>
<keyword evidence="1" id="KW-0862">Zinc</keyword>
<keyword evidence="1" id="KW-0479">Metal-binding</keyword>